<evidence type="ECO:0000313" key="4">
    <source>
        <dbReference type="EMBL" id="GAA4415340.1"/>
    </source>
</evidence>
<keyword evidence="5" id="KW-1185">Reference proteome</keyword>
<accession>A0ABP8KSL0</accession>
<evidence type="ECO:0000256" key="2">
    <source>
        <dbReference type="SAM" id="Phobius"/>
    </source>
</evidence>
<feature type="domain" description="Cell envelope-related transcriptional attenuator" evidence="3">
    <location>
        <begin position="99"/>
        <end position="240"/>
    </location>
</feature>
<keyword evidence="2" id="KW-0472">Membrane</keyword>
<protein>
    <submittedName>
        <fullName evidence="4">LCP family protein</fullName>
    </submittedName>
</protein>
<name>A0ABP8KSL0_9MICO</name>
<keyword evidence="2" id="KW-0812">Transmembrane</keyword>
<dbReference type="NCBIfam" id="TIGR00350">
    <property type="entry name" value="lytR_cpsA_psr"/>
    <property type="match status" value="1"/>
</dbReference>
<dbReference type="PANTHER" id="PTHR33392">
    <property type="entry name" value="POLYISOPRENYL-TEICHOIC ACID--PEPTIDOGLYCAN TEICHOIC ACID TRANSFERASE TAGU"/>
    <property type="match status" value="1"/>
</dbReference>
<gene>
    <name evidence="4" type="ORF">GCM10023169_01560</name>
</gene>
<comment type="similarity">
    <text evidence="1">Belongs to the LytR/CpsA/Psr (LCP) family.</text>
</comment>
<dbReference type="InterPro" id="IPR004474">
    <property type="entry name" value="LytR_CpsA_psr"/>
</dbReference>
<comment type="caution">
    <text evidence="4">The sequence shown here is derived from an EMBL/GenBank/DDBJ whole genome shotgun (WGS) entry which is preliminary data.</text>
</comment>
<sequence>MSDVVEHRNARTALVVALGMVLVLLAAGIASVGYLQSRLTGGLEWIEDPFTGLTDRPVPVAQVDEDGEPVRAPVNILVLGSDSRISAGDPEQWQAGAQRTDAIMVVQLSGDRSDLTVMSIPRDSWVEVPGHGMNKINAAFSFGGPTLMIQTVEHLTGIRIDHFAVADFASFSGLTDELGGVEIELTQPLTAGSETLEPGRHELDGEQALTYTRQRYNVAGGDFGRVQRQQNWMRAIMSAASDREVLSSPGRTLSLVQTITRSVAVDQSLTSARMLGLAVTARDLELEDARFLTAPYAGTGWSPDGRQSIVRLDQPRFDEVCAAFAEDRVAEYLDANPDAAPRLGEHVD</sequence>
<dbReference type="Gene3D" id="3.40.630.190">
    <property type="entry name" value="LCP protein"/>
    <property type="match status" value="1"/>
</dbReference>
<organism evidence="4 5">
    <name type="scientific">Georgenia halophila</name>
    <dbReference type="NCBI Taxonomy" id="620889"/>
    <lineage>
        <taxon>Bacteria</taxon>
        <taxon>Bacillati</taxon>
        <taxon>Actinomycetota</taxon>
        <taxon>Actinomycetes</taxon>
        <taxon>Micrococcales</taxon>
        <taxon>Bogoriellaceae</taxon>
        <taxon>Georgenia</taxon>
    </lineage>
</organism>
<dbReference type="RefSeq" id="WP_345214583.1">
    <property type="nucleotide sequence ID" value="NZ_BAABGN010000001.1"/>
</dbReference>
<dbReference type="Pfam" id="PF03816">
    <property type="entry name" value="LytR_cpsA_psr"/>
    <property type="match status" value="1"/>
</dbReference>
<keyword evidence="2" id="KW-1133">Transmembrane helix</keyword>
<evidence type="ECO:0000256" key="1">
    <source>
        <dbReference type="ARBA" id="ARBA00006068"/>
    </source>
</evidence>
<dbReference type="EMBL" id="BAABGN010000001">
    <property type="protein sequence ID" value="GAA4415340.1"/>
    <property type="molecule type" value="Genomic_DNA"/>
</dbReference>
<dbReference type="Proteomes" id="UP001500622">
    <property type="component" value="Unassembled WGS sequence"/>
</dbReference>
<dbReference type="InterPro" id="IPR050922">
    <property type="entry name" value="LytR/CpsA/Psr_CW_biosynth"/>
</dbReference>
<feature type="transmembrane region" description="Helical" evidence="2">
    <location>
        <begin position="12"/>
        <end position="35"/>
    </location>
</feature>
<evidence type="ECO:0000259" key="3">
    <source>
        <dbReference type="Pfam" id="PF03816"/>
    </source>
</evidence>
<reference evidence="5" key="1">
    <citation type="journal article" date="2019" name="Int. J. Syst. Evol. Microbiol.">
        <title>The Global Catalogue of Microorganisms (GCM) 10K type strain sequencing project: providing services to taxonomists for standard genome sequencing and annotation.</title>
        <authorList>
            <consortium name="The Broad Institute Genomics Platform"/>
            <consortium name="The Broad Institute Genome Sequencing Center for Infectious Disease"/>
            <person name="Wu L."/>
            <person name="Ma J."/>
        </authorList>
    </citation>
    <scope>NUCLEOTIDE SEQUENCE [LARGE SCALE GENOMIC DNA]</scope>
    <source>
        <strain evidence="5">JCM 17810</strain>
    </source>
</reference>
<evidence type="ECO:0000313" key="5">
    <source>
        <dbReference type="Proteomes" id="UP001500622"/>
    </source>
</evidence>
<proteinExistence type="inferred from homology"/>
<dbReference type="PANTHER" id="PTHR33392:SF6">
    <property type="entry name" value="POLYISOPRENYL-TEICHOIC ACID--PEPTIDOGLYCAN TEICHOIC ACID TRANSFERASE TAGU"/>
    <property type="match status" value="1"/>
</dbReference>